<dbReference type="RefSeq" id="XP_018664844.1">
    <property type="nucleotide sequence ID" value="XM_018802019.1"/>
</dbReference>
<feature type="compositionally biased region" description="Basic and acidic residues" evidence="1">
    <location>
        <begin position="50"/>
        <end position="61"/>
    </location>
</feature>
<proteinExistence type="predicted"/>
<dbReference type="EMBL" id="JPDN02000042">
    <property type="protein sequence ID" value="PON22046.1"/>
    <property type="molecule type" value="Genomic_DNA"/>
</dbReference>
<evidence type="ECO:0000256" key="1">
    <source>
        <dbReference type="SAM" id="MobiDB-lite"/>
    </source>
</evidence>
<feature type="compositionally biased region" description="Polar residues" evidence="1">
    <location>
        <begin position="69"/>
        <end position="78"/>
    </location>
</feature>
<name>A0A2P4ZCL9_9HYPO</name>
<evidence type="ECO:0000313" key="2">
    <source>
        <dbReference type="EMBL" id="PON22046.1"/>
    </source>
</evidence>
<dbReference type="GeneID" id="29982102"/>
<gene>
    <name evidence="2" type="ORF">TGAM01_v209116</name>
</gene>
<accession>A0A2P4ZCL9</accession>
<dbReference type="Proteomes" id="UP000054821">
    <property type="component" value="Unassembled WGS sequence"/>
</dbReference>
<reference evidence="2 3" key="1">
    <citation type="journal article" date="2016" name="Genome Announc.">
        <title>Draft Whole-Genome Sequence of Trichoderma gamsii T6085, a Promising Biocontrol Agent of Fusarium Head Blight on Wheat.</title>
        <authorList>
            <person name="Baroncelli R."/>
            <person name="Zapparata A."/>
            <person name="Piaggeschi G."/>
            <person name="Sarrocco S."/>
            <person name="Vannacci G."/>
        </authorList>
    </citation>
    <scope>NUCLEOTIDE SEQUENCE [LARGE SCALE GENOMIC DNA]</scope>
    <source>
        <strain evidence="2 3">T6085</strain>
    </source>
</reference>
<comment type="caution">
    <text evidence="2">The sequence shown here is derived from an EMBL/GenBank/DDBJ whole genome shotgun (WGS) entry which is preliminary data.</text>
</comment>
<evidence type="ECO:0000313" key="3">
    <source>
        <dbReference type="Proteomes" id="UP000054821"/>
    </source>
</evidence>
<feature type="region of interest" description="Disordered" evidence="1">
    <location>
        <begin position="225"/>
        <end position="263"/>
    </location>
</feature>
<keyword evidence="3" id="KW-1185">Reference proteome</keyword>
<dbReference type="AlphaFoldDB" id="A0A2P4ZCL9"/>
<feature type="compositionally biased region" description="Basic and acidic residues" evidence="1">
    <location>
        <begin position="81"/>
        <end position="93"/>
    </location>
</feature>
<feature type="region of interest" description="Disordered" evidence="1">
    <location>
        <begin position="48"/>
        <end position="105"/>
    </location>
</feature>
<sequence>MRVLSAAASCGGEHTFTCYQKAQTVVAFHPIVQPIFITAGATPALAQARASRDSRRQERLPSCRAQVTPDINDTASSTRQRHYDKGHDGRAEGGESETSRSGPRWRFPPGHSSVCLCFCPRLLADDKIAFRSAVLSPPTPYGVRGAIACSGSRQAFGPVPAVSLAVYSMPVLHAWAVARAMTTTWSKGRKDGKLHKQGSLCVPSMQAPDTQFPPISHEHGARLESSADLPDGLPDGLPDELPDELPSSQKEPEGGHRILGRTFAWDSADRRDGGCSMPGPMPVSVPTYIACIGSSTMYNARP</sequence>
<protein>
    <submittedName>
        <fullName evidence="2">Uncharacterized protein</fullName>
    </submittedName>
</protein>
<organism evidence="2 3">
    <name type="scientific">Trichoderma gamsii</name>
    <dbReference type="NCBI Taxonomy" id="398673"/>
    <lineage>
        <taxon>Eukaryota</taxon>
        <taxon>Fungi</taxon>
        <taxon>Dikarya</taxon>
        <taxon>Ascomycota</taxon>
        <taxon>Pezizomycotina</taxon>
        <taxon>Sordariomycetes</taxon>
        <taxon>Hypocreomycetidae</taxon>
        <taxon>Hypocreales</taxon>
        <taxon>Hypocreaceae</taxon>
        <taxon>Trichoderma</taxon>
    </lineage>
</organism>